<sequence>MVLAEPIDHEQIMRANAQQIETDASTVKQLKANYEGQLNKWSFDANNDLRAFQMKIDLSDEAKTSKLQDIKDKFQDALRRISDLEKKAEVDESAQTRLQIQDANKIHKLSSLDPENIGKDLQLQQEELDGIKNVLDFFEKVEVLIHHLKSGVDQSLERTGSFDQRLRNLEEQLVQASEQKAAAGTTNNMKDLETAITALQRDISTLQTTGHQLAMEELKNVRDKLDLVEVRKLLKRFPGGKSINGFIFSKHNEILNQA</sequence>
<dbReference type="OrthoDB" id="10307965at2759"/>
<proteinExistence type="predicted"/>
<reference evidence="3" key="2">
    <citation type="journal article" date="2011" name="Proc. Natl. Acad. Sci. U.S.A.">
        <title>Obligate biotrophy features unraveled by the genomic analysis of rust fungi.</title>
        <authorList>
            <person name="Duplessis S."/>
            <person name="Cuomo C.A."/>
            <person name="Lin Y.-C."/>
            <person name="Aerts A."/>
            <person name="Tisserant E."/>
            <person name="Veneault-Fourrey C."/>
            <person name="Joly D.L."/>
            <person name="Hacquard S."/>
            <person name="Amselem J."/>
            <person name="Cantarel B.L."/>
            <person name="Chiu R."/>
            <person name="Coutinho P.M."/>
            <person name="Feau N."/>
            <person name="Field M."/>
            <person name="Frey P."/>
            <person name="Gelhaye E."/>
            <person name="Goldberg J."/>
            <person name="Grabherr M.G."/>
            <person name="Kodira C.D."/>
            <person name="Kohler A."/>
            <person name="Kuees U."/>
            <person name="Lindquist E.A."/>
            <person name="Lucas S.M."/>
            <person name="Mago R."/>
            <person name="Mauceli E."/>
            <person name="Morin E."/>
            <person name="Murat C."/>
            <person name="Pangilinan J.L."/>
            <person name="Park R."/>
            <person name="Pearson M."/>
            <person name="Quesneville H."/>
            <person name="Rouhier N."/>
            <person name="Sakthikumar S."/>
            <person name="Salamov A.A."/>
            <person name="Schmutz J."/>
            <person name="Selles B."/>
            <person name="Shapiro H."/>
            <person name="Tanguay P."/>
            <person name="Tuskan G.A."/>
            <person name="Henrissat B."/>
            <person name="Van de Peer Y."/>
            <person name="Rouze P."/>
            <person name="Ellis J.G."/>
            <person name="Dodds P.N."/>
            <person name="Schein J.E."/>
            <person name="Zhong S."/>
            <person name="Hamelin R.C."/>
            <person name="Grigoriev I.V."/>
            <person name="Szabo L.J."/>
            <person name="Martin F."/>
        </authorList>
    </citation>
    <scope>NUCLEOTIDE SEQUENCE [LARGE SCALE GENOMIC DNA]</scope>
    <source>
        <strain evidence="3">CRL 75-36-700-3 / race SCCL</strain>
    </source>
</reference>
<dbReference type="EMBL" id="DS178306">
    <property type="protein sequence ID" value="EFP87410.2"/>
    <property type="molecule type" value="Genomic_DNA"/>
</dbReference>
<dbReference type="VEuPathDB" id="FungiDB:PGTG_13638"/>
<name>E3KT24_PUCGT</name>
<dbReference type="GeneID" id="10538139"/>
<dbReference type="KEGG" id="pgr:PGTG_13638"/>
<organism evidence="2 3">
    <name type="scientific">Puccinia graminis f. sp. tritici (strain CRL 75-36-700-3 / race SCCL)</name>
    <name type="common">Black stem rust fungus</name>
    <dbReference type="NCBI Taxonomy" id="418459"/>
    <lineage>
        <taxon>Eukaryota</taxon>
        <taxon>Fungi</taxon>
        <taxon>Dikarya</taxon>
        <taxon>Basidiomycota</taxon>
        <taxon>Pucciniomycotina</taxon>
        <taxon>Pucciniomycetes</taxon>
        <taxon>Pucciniales</taxon>
        <taxon>Pucciniaceae</taxon>
        <taxon>Puccinia</taxon>
    </lineage>
</organism>
<feature type="coiled-coil region" evidence="1">
    <location>
        <begin position="159"/>
        <end position="231"/>
    </location>
</feature>
<dbReference type="HOGENOM" id="CLU_1078250_0_0_1"/>
<evidence type="ECO:0000256" key="1">
    <source>
        <dbReference type="SAM" id="Coils"/>
    </source>
</evidence>
<dbReference type="RefSeq" id="XP_003331829.2">
    <property type="nucleotide sequence ID" value="XM_003331781.2"/>
</dbReference>
<accession>E3KT24</accession>
<dbReference type="InParanoid" id="E3KT24"/>
<protein>
    <submittedName>
        <fullName evidence="2">Uncharacterized protein</fullName>
    </submittedName>
</protein>
<keyword evidence="3" id="KW-1185">Reference proteome</keyword>
<gene>
    <name evidence="2" type="ORF">PGTG_13638</name>
</gene>
<reference key="1">
    <citation type="submission" date="2007-01" db="EMBL/GenBank/DDBJ databases">
        <title>The Genome Sequence of Puccinia graminis f. sp. tritici Strain CRL 75-36-700-3.</title>
        <authorList>
            <consortium name="The Broad Institute Genome Sequencing Platform"/>
            <person name="Birren B."/>
            <person name="Lander E."/>
            <person name="Galagan J."/>
            <person name="Nusbaum C."/>
            <person name="Devon K."/>
            <person name="Cuomo C."/>
            <person name="Jaffe D."/>
            <person name="Butler J."/>
            <person name="Alvarez P."/>
            <person name="Gnerre S."/>
            <person name="Grabherr M."/>
            <person name="Mauceli E."/>
            <person name="Brockman W."/>
            <person name="Young S."/>
            <person name="LaButti K."/>
            <person name="Sykes S."/>
            <person name="DeCaprio D."/>
            <person name="Crawford M."/>
            <person name="Koehrsen M."/>
            <person name="Engels R."/>
            <person name="Montgomery P."/>
            <person name="Pearson M."/>
            <person name="Howarth C."/>
            <person name="Larson L."/>
            <person name="White J."/>
            <person name="Zeng Q."/>
            <person name="Kodira C."/>
            <person name="Yandava C."/>
            <person name="Alvarado L."/>
            <person name="O'Leary S."/>
            <person name="Szabo L."/>
            <person name="Dean R."/>
            <person name="Schein J."/>
        </authorList>
    </citation>
    <scope>NUCLEOTIDE SEQUENCE</scope>
    <source>
        <strain>CRL 75-36-700-3</strain>
    </source>
</reference>
<dbReference type="Proteomes" id="UP000008783">
    <property type="component" value="Unassembled WGS sequence"/>
</dbReference>
<evidence type="ECO:0000313" key="3">
    <source>
        <dbReference type="Proteomes" id="UP000008783"/>
    </source>
</evidence>
<dbReference type="AlphaFoldDB" id="E3KT24"/>
<evidence type="ECO:0000313" key="2">
    <source>
        <dbReference type="EMBL" id="EFP87410.2"/>
    </source>
</evidence>
<keyword evidence="1" id="KW-0175">Coiled coil</keyword>